<dbReference type="InterPro" id="IPR011256">
    <property type="entry name" value="Reg_factor_effector_dom_sf"/>
</dbReference>
<evidence type="ECO:0000313" key="2">
    <source>
        <dbReference type="EMBL" id="MBN8234852.1"/>
    </source>
</evidence>
<accession>A0ABS3DU29</accession>
<evidence type="ECO:0000259" key="1">
    <source>
        <dbReference type="SMART" id="SM00871"/>
    </source>
</evidence>
<dbReference type="SMART" id="SM00871">
    <property type="entry name" value="AraC_E_bind"/>
    <property type="match status" value="1"/>
</dbReference>
<dbReference type="InterPro" id="IPR010499">
    <property type="entry name" value="AraC_E-bd"/>
</dbReference>
<dbReference type="RefSeq" id="WP_206932941.1">
    <property type="nucleotide sequence ID" value="NZ_JAEKJY010000001.1"/>
</dbReference>
<reference evidence="2 3" key="1">
    <citation type="submission" date="2020-12" db="EMBL/GenBank/DDBJ databases">
        <title>Oil enriched cultivation method for isolating marine PHA-producing bacteria.</title>
        <authorList>
            <person name="Zheng W."/>
            <person name="Yu S."/>
            <person name="Huang Y."/>
        </authorList>
    </citation>
    <scope>NUCLEOTIDE SEQUENCE [LARGE SCALE GENOMIC DNA]</scope>
    <source>
        <strain evidence="2 3">SY-2-6</strain>
    </source>
</reference>
<dbReference type="Gene3D" id="3.20.80.10">
    <property type="entry name" value="Regulatory factor, effector binding domain"/>
    <property type="match status" value="1"/>
</dbReference>
<dbReference type="EMBL" id="JAEKJY010000001">
    <property type="protein sequence ID" value="MBN8234852.1"/>
    <property type="molecule type" value="Genomic_DNA"/>
</dbReference>
<keyword evidence="3" id="KW-1185">Reference proteome</keyword>
<evidence type="ECO:0000313" key="3">
    <source>
        <dbReference type="Proteomes" id="UP000663970"/>
    </source>
</evidence>
<gene>
    <name evidence="2" type="ORF">JF544_06305</name>
</gene>
<organism evidence="2 3">
    <name type="scientific">Halobacillus kuroshimensis</name>
    <dbReference type="NCBI Taxonomy" id="302481"/>
    <lineage>
        <taxon>Bacteria</taxon>
        <taxon>Bacillati</taxon>
        <taxon>Bacillota</taxon>
        <taxon>Bacilli</taxon>
        <taxon>Bacillales</taxon>
        <taxon>Bacillaceae</taxon>
        <taxon>Halobacillus</taxon>
    </lineage>
</organism>
<comment type="caution">
    <text evidence="2">The sequence shown here is derived from an EMBL/GenBank/DDBJ whole genome shotgun (WGS) entry which is preliminary data.</text>
</comment>
<dbReference type="SUPFAM" id="SSF55136">
    <property type="entry name" value="Probable bacterial effector-binding domain"/>
    <property type="match status" value="1"/>
</dbReference>
<protein>
    <submittedName>
        <fullName evidence="2">Effector binding domain-containing protein</fullName>
    </submittedName>
</protein>
<dbReference type="Proteomes" id="UP000663970">
    <property type="component" value="Unassembled WGS sequence"/>
</dbReference>
<sequence length="159" mass="18688">MEIITLPEWKAACRRWEGGYTALSDLKGLIEGVMEEIIGSADLEHVSEQWGFSYHTRADGFVHYSGFQVDESVEIPSTMSIQTIPEQTYLHVQHLKEKNVADTYTAVYQWFKNTGRQPHREPGVEYYDDLPIKFEKYLVPRKMDHHDFDIYIPLQQRDY</sequence>
<feature type="domain" description="AraC effector-binding" evidence="1">
    <location>
        <begin position="1"/>
        <end position="155"/>
    </location>
</feature>
<dbReference type="InterPro" id="IPR029441">
    <property type="entry name" value="Cass2"/>
</dbReference>
<dbReference type="Pfam" id="PF14526">
    <property type="entry name" value="Cass2"/>
    <property type="match status" value="1"/>
</dbReference>
<proteinExistence type="predicted"/>
<name>A0ABS3DU29_9BACI</name>